<evidence type="ECO:0008006" key="4">
    <source>
        <dbReference type="Google" id="ProtNLM"/>
    </source>
</evidence>
<name>A0A1U7JF62_9HYPH</name>
<evidence type="ECO:0000313" key="2">
    <source>
        <dbReference type="EMBL" id="OKL43328.1"/>
    </source>
</evidence>
<feature type="transmembrane region" description="Helical" evidence="1">
    <location>
        <begin position="20"/>
        <end position="42"/>
    </location>
</feature>
<keyword evidence="1" id="KW-1133">Transmembrane helix</keyword>
<dbReference type="STRING" id="197461.A3843_13960"/>
<accession>A0A1U7JF62</accession>
<feature type="transmembrane region" description="Helical" evidence="1">
    <location>
        <begin position="136"/>
        <end position="153"/>
    </location>
</feature>
<comment type="caution">
    <text evidence="2">The sequence shown here is derived from an EMBL/GenBank/DDBJ whole genome shotgun (WGS) entry which is preliminary data.</text>
</comment>
<organism evidence="2 3">
    <name type="scientific">Pseudovibrio exalbescens</name>
    <dbReference type="NCBI Taxonomy" id="197461"/>
    <lineage>
        <taxon>Bacteria</taxon>
        <taxon>Pseudomonadati</taxon>
        <taxon>Pseudomonadota</taxon>
        <taxon>Alphaproteobacteria</taxon>
        <taxon>Hyphomicrobiales</taxon>
        <taxon>Stappiaceae</taxon>
        <taxon>Pseudovibrio</taxon>
    </lineage>
</organism>
<keyword evidence="3" id="KW-1185">Reference proteome</keyword>
<feature type="transmembrane region" description="Helical" evidence="1">
    <location>
        <begin position="160"/>
        <end position="177"/>
    </location>
</feature>
<sequence length="228" mass="24645">MNLPLSSGFWGPLPSRAKLLFAGLLIGFPGSLLGAVFLQPWAEPKWMFLDALTAAELSGDCCHVYYGFISNLGIMLWSGTAAVCLIAALCLFKGKAPRQALRFTASACVLTGWLALDDAFLLHELVLPSLGLPQPVVLAATAALALLYGAMNWRLIFSQEWWVLGLGAFGLALSLGVDQVFHSLSPGLVYLEDSAKFFGIVCWAGFHLMTVYLLLVDLFQTKAEDADD</sequence>
<dbReference type="AlphaFoldDB" id="A0A1U7JF62"/>
<feature type="transmembrane region" description="Helical" evidence="1">
    <location>
        <begin position="197"/>
        <end position="215"/>
    </location>
</feature>
<reference evidence="2 3" key="1">
    <citation type="submission" date="2016-03" db="EMBL/GenBank/DDBJ databases">
        <title>Genome sequence of Nesiotobacter sp. nov., a moderately halophilic alphaproteobacterium isolated from the Yellow Sea, China.</title>
        <authorList>
            <person name="Zhang G."/>
            <person name="Zhang R."/>
        </authorList>
    </citation>
    <scope>NUCLEOTIDE SEQUENCE [LARGE SCALE GENOMIC DNA]</scope>
    <source>
        <strain evidence="2 3">WB1-6</strain>
    </source>
</reference>
<evidence type="ECO:0000313" key="3">
    <source>
        <dbReference type="Proteomes" id="UP000185783"/>
    </source>
</evidence>
<protein>
    <recommendedName>
        <fullName evidence="4">YhhN-like protein</fullName>
    </recommendedName>
</protein>
<keyword evidence="1" id="KW-0812">Transmembrane</keyword>
<proteinExistence type="predicted"/>
<keyword evidence="1" id="KW-0472">Membrane</keyword>
<feature type="transmembrane region" description="Helical" evidence="1">
    <location>
        <begin position="99"/>
        <end position="116"/>
    </location>
</feature>
<feature type="transmembrane region" description="Helical" evidence="1">
    <location>
        <begin position="74"/>
        <end position="92"/>
    </location>
</feature>
<dbReference type="Proteomes" id="UP000185783">
    <property type="component" value="Unassembled WGS sequence"/>
</dbReference>
<dbReference type="EMBL" id="LVVZ01000020">
    <property type="protein sequence ID" value="OKL43328.1"/>
    <property type="molecule type" value="Genomic_DNA"/>
</dbReference>
<dbReference type="RefSeq" id="WP_051269213.1">
    <property type="nucleotide sequence ID" value="NZ_LVVZ01000020.1"/>
</dbReference>
<gene>
    <name evidence="2" type="ORF">A3843_13960</name>
</gene>
<evidence type="ECO:0000256" key="1">
    <source>
        <dbReference type="SAM" id="Phobius"/>
    </source>
</evidence>